<accession>A0ABY0WBY8</accession>
<dbReference type="EMBL" id="LT629800">
    <property type="protein sequence ID" value="SDU95834.1"/>
    <property type="molecule type" value="Genomic_DNA"/>
</dbReference>
<evidence type="ECO:0000313" key="2">
    <source>
        <dbReference type="Proteomes" id="UP000199620"/>
    </source>
</evidence>
<gene>
    <name evidence="1" type="ORF">SAMN04490181_2159</name>
</gene>
<keyword evidence="2" id="KW-1185">Reference proteome</keyword>
<proteinExistence type="predicted"/>
<organism evidence="1 2">
    <name type="scientific">Pseudomonas brenneri</name>
    <dbReference type="NCBI Taxonomy" id="129817"/>
    <lineage>
        <taxon>Bacteria</taxon>
        <taxon>Pseudomonadati</taxon>
        <taxon>Pseudomonadota</taxon>
        <taxon>Gammaproteobacteria</taxon>
        <taxon>Pseudomonadales</taxon>
        <taxon>Pseudomonadaceae</taxon>
        <taxon>Pseudomonas</taxon>
    </lineage>
</organism>
<sequence length="53" mass="5859">MSISANVIDFTLHRKRRQARAAAELMWAMYAARAGLSGFTLQTSNASSDTRRA</sequence>
<dbReference type="Proteomes" id="UP000199620">
    <property type="component" value="Chromosome I"/>
</dbReference>
<reference evidence="1 2" key="1">
    <citation type="submission" date="2016-10" db="EMBL/GenBank/DDBJ databases">
        <authorList>
            <person name="Varghese N."/>
            <person name="Submissions S."/>
        </authorList>
    </citation>
    <scope>NUCLEOTIDE SEQUENCE [LARGE SCALE GENOMIC DNA]</scope>
    <source>
        <strain evidence="1 2">BS2771</strain>
    </source>
</reference>
<name>A0ABY0WBY8_9PSED</name>
<evidence type="ECO:0000313" key="1">
    <source>
        <dbReference type="EMBL" id="SDU95834.1"/>
    </source>
</evidence>
<protein>
    <submittedName>
        <fullName evidence="1">Uncharacterized protein</fullName>
    </submittedName>
</protein>
<dbReference type="RefSeq" id="WP_167360822.1">
    <property type="nucleotide sequence ID" value="NZ_BMNU01000007.1"/>
</dbReference>